<dbReference type="GO" id="GO:0009403">
    <property type="term" value="P:toxin biosynthetic process"/>
    <property type="evidence" value="ECO:0007669"/>
    <property type="project" value="InterPro"/>
</dbReference>
<protein>
    <recommendedName>
        <fullName evidence="8">Colicin V production protein</fullName>
    </recommendedName>
</protein>
<evidence type="ECO:0000256" key="3">
    <source>
        <dbReference type="ARBA" id="ARBA00022989"/>
    </source>
</evidence>
<evidence type="ECO:0008006" key="8">
    <source>
        <dbReference type="Google" id="ProtNLM"/>
    </source>
</evidence>
<keyword evidence="4 5" id="KW-0472">Membrane</keyword>
<sequence length="183" mass="20412">MLDIILLIMLIIGAIAGLRRGFILKLLHLISFIAAFLIARQFYDDLAPQVRLWVPYPDFGEGQEALAFFSGNMESSYYNAISFVIIFILAVIALRIIASMLDFVAMLPVLKQVNKLLGGVLGFLEVYLFLFVFLFIAALIPAPQIQDALQGSSLSNLIINHTPYLSELINTLWLQYGGVTSLR</sequence>
<reference evidence="7" key="1">
    <citation type="submission" date="2015-08" db="EMBL/GenBank/DDBJ databases">
        <title>Genome sequencing project for genomic taxonomy and phylogenomics of Bacillus-like bacteria.</title>
        <authorList>
            <person name="Liu B."/>
            <person name="Wang J."/>
            <person name="Zhu Y."/>
            <person name="Liu G."/>
            <person name="Chen Q."/>
            <person name="Chen Z."/>
            <person name="Lan J."/>
            <person name="Che J."/>
            <person name="Ge C."/>
            <person name="Shi H."/>
            <person name="Pan Z."/>
            <person name="Liu X."/>
        </authorList>
    </citation>
    <scope>NUCLEOTIDE SEQUENCE [LARGE SCALE GENOMIC DNA]</scope>
    <source>
        <strain evidence="7">FJAT-4402</strain>
    </source>
</reference>
<reference evidence="6 7" key="2">
    <citation type="journal article" date="2016" name="Int. J. Syst. Evol. Microbiol.">
        <title>Bacillus gobiensis sp. nov., isolated from a soil sample.</title>
        <authorList>
            <person name="Liu B."/>
            <person name="Liu G.H."/>
            <person name="Cetin S."/>
            <person name="Schumann P."/>
            <person name="Pan Z.Z."/>
            <person name="Chen Q.Q."/>
        </authorList>
    </citation>
    <scope>NUCLEOTIDE SEQUENCE [LARGE SCALE GENOMIC DNA]</scope>
    <source>
        <strain evidence="6 7">FJAT-4402</strain>
    </source>
</reference>
<dbReference type="STRING" id="1441095.AM592_10360"/>
<organism evidence="6 7">
    <name type="scientific">Bacillus gobiensis</name>
    <dbReference type="NCBI Taxonomy" id="1441095"/>
    <lineage>
        <taxon>Bacteria</taxon>
        <taxon>Bacillati</taxon>
        <taxon>Bacillota</taxon>
        <taxon>Bacilli</taxon>
        <taxon>Bacillales</taxon>
        <taxon>Bacillaceae</taxon>
        <taxon>Bacillus</taxon>
    </lineage>
</organism>
<evidence type="ECO:0000256" key="2">
    <source>
        <dbReference type="ARBA" id="ARBA00022692"/>
    </source>
</evidence>
<dbReference type="Proteomes" id="UP000067625">
    <property type="component" value="Chromosome"/>
</dbReference>
<evidence type="ECO:0000256" key="1">
    <source>
        <dbReference type="ARBA" id="ARBA00004141"/>
    </source>
</evidence>
<comment type="subcellular location">
    <subcellularLocation>
        <location evidence="1">Membrane</location>
        <topology evidence="1">Multi-pass membrane protein</topology>
    </subcellularLocation>
</comment>
<evidence type="ECO:0000313" key="6">
    <source>
        <dbReference type="EMBL" id="ALC81962.1"/>
    </source>
</evidence>
<feature type="transmembrane region" description="Helical" evidence="5">
    <location>
        <begin position="26"/>
        <end position="43"/>
    </location>
</feature>
<keyword evidence="7" id="KW-1185">Reference proteome</keyword>
<dbReference type="EMBL" id="CP012600">
    <property type="protein sequence ID" value="ALC81962.1"/>
    <property type="molecule type" value="Genomic_DNA"/>
</dbReference>
<gene>
    <name evidence="6" type="ORF">AM592_10360</name>
</gene>
<keyword evidence="3 5" id="KW-1133">Transmembrane helix</keyword>
<feature type="transmembrane region" description="Helical" evidence="5">
    <location>
        <begin position="117"/>
        <end position="140"/>
    </location>
</feature>
<dbReference type="InterPro" id="IPR003825">
    <property type="entry name" value="Colicin-V_CvpA"/>
</dbReference>
<dbReference type="AlphaFoldDB" id="A0A0M3R9S8"/>
<feature type="transmembrane region" description="Helical" evidence="5">
    <location>
        <begin position="77"/>
        <end position="97"/>
    </location>
</feature>
<dbReference type="PANTHER" id="PTHR37306:SF1">
    <property type="entry name" value="COLICIN V PRODUCTION PROTEIN"/>
    <property type="match status" value="1"/>
</dbReference>
<dbReference type="PANTHER" id="PTHR37306">
    <property type="entry name" value="COLICIN V PRODUCTION PROTEIN"/>
    <property type="match status" value="1"/>
</dbReference>
<evidence type="ECO:0000256" key="5">
    <source>
        <dbReference type="SAM" id="Phobius"/>
    </source>
</evidence>
<dbReference type="OrthoDB" id="1809613at2"/>
<dbReference type="RefSeq" id="WP_053603742.1">
    <property type="nucleotide sequence ID" value="NZ_CP012600.1"/>
</dbReference>
<dbReference type="Pfam" id="PF02674">
    <property type="entry name" value="Colicin_V"/>
    <property type="match status" value="1"/>
</dbReference>
<proteinExistence type="predicted"/>
<dbReference type="GO" id="GO:0016020">
    <property type="term" value="C:membrane"/>
    <property type="evidence" value="ECO:0007669"/>
    <property type="project" value="UniProtKB-SubCell"/>
</dbReference>
<keyword evidence="2 5" id="KW-0812">Transmembrane</keyword>
<evidence type="ECO:0000313" key="7">
    <source>
        <dbReference type="Proteomes" id="UP000067625"/>
    </source>
</evidence>
<evidence type="ECO:0000256" key="4">
    <source>
        <dbReference type="ARBA" id="ARBA00023136"/>
    </source>
</evidence>
<dbReference type="PATRIC" id="fig|1441095.3.peg.2287"/>
<accession>A0A0M3R9S8</accession>
<name>A0A0M3R9S8_9BACI</name>